<accession>D6GQF2</accession>
<reference evidence="3" key="1">
    <citation type="submission" date="2010-12" db="EMBL/GenBank/DDBJ databases">
        <title>The genome sequence of Filifactor alocis strain ATCC 35896.</title>
        <authorList>
            <consortium name="The Broad Institute Genome Sequencing Platform"/>
            <person name="Ward D."/>
            <person name="Earl A."/>
            <person name="Feldgarden M."/>
            <person name="Young S.K."/>
            <person name="Gargeya S."/>
            <person name="Zeng Q."/>
            <person name="Alvarado L."/>
            <person name="Berlin A."/>
            <person name="Bochicchio J."/>
            <person name="Chapman S.B."/>
            <person name="Chen Z."/>
            <person name="Freedman E."/>
            <person name="Gellesch M."/>
            <person name="Goldberg J."/>
            <person name="Griggs A."/>
            <person name="Gujja S."/>
            <person name="Heilman E."/>
            <person name="Heiman D."/>
            <person name="Howarth C."/>
            <person name="Mehta T."/>
            <person name="Neiman D."/>
            <person name="Pearson M."/>
            <person name="Roberts A."/>
            <person name="Saif S."/>
            <person name="Shea T."/>
            <person name="Shenoy N."/>
            <person name="Sisk P."/>
            <person name="Stolte C."/>
            <person name="Sykes S."/>
            <person name="White J."/>
            <person name="Yandava C."/>
            <person name="Izard J."/>
            <person name="Blanton J.M."/>
            <person name="Baranova O.V."/>
            <person name="Tanner A.C."/>
            <person name="Dewhirst F.E."/>
            <person name="Haas B."/>
            <person name="Nusbaum C."/>
            <person name="Birren B."/>
        </authorList>
    </citation>
    <scope>NUCLEOTIDE SEQUENCE [LARGE SCALE GENOMIC DNA]</scope>
    <source>
        <strain evidence="3">ATCC 35896 / D40 B5</strain>
    </source>
</reference>
<dbReference type="Proteomes" id="UP000007468">
    <property type="component" value="Chromosome"/>
</dbReference>
<evidence type="ECO:0008006" key="4">
    <source>
        <dbReference type="Google" id="ProtNLM"/>
    </source>
</evidence>
<name>D6GQF2_FILAD</name>
<dbReference type="OrthoDB" id="1701396at2"/>
<feature type="signal peptide" evidence="1">
    <location>
        <begin position="1"/>
        <end position="23"/>
    </location>
</feature>
<evidence type="ECO:0000256" key="1">
    <source>
        <dbReference type="SAM" id="SignalP"/>
    </source>
</evidence>
<protein>
    <recommendedName>
        <fullName evidence="4">Lipoprotein</fullName>
    </recommendedName>
</protein>
<dbReference type="eggNOG" id="ENOG5032Y4F">
    <property type="taxonomic scope" value="Bacteria"/>
</dbReference>
<gene>
    <name evidence="2" type="ordered locus">HMPREF0389_00927</name>
</gene>
<feature type="chain" id="PRO_5038893049" description="Lipoprotein" evidence="1">
    <location>
        <begin position="24"/>
        <end position="210"/>
    </location>
</feature>
<dbReference type="KEGG" id="faa:HMPREF0389_00927"/>
<evidence type="ECO:0000313" key="3">
    <source>
        <dbReference type="Proteomes" id="UP000007468"/>
    </source>
</evidence>
<dbReference type="RefSeq" id="WP_014262919.1">
    <property type="nucleotide sequence ID" value="NC_016630.1"/>
</dbReference>
<keyword evidence="3" id="KW-1185">Reference proteome</keyword>
<proteinExistence type="predicted"/>
<organism evidence="2 3">
    <name type="scientific">Filifactor alocis (strain ATCC 35896 / CCUG 47790 / D40 B5)</name>
    <name type="common">Fusobacterium alocis</name>
    <dbReference type="NCBI Taxonomy" id="546269"/>
    <lineage>
        <taxon>Bacteria</taxon>
        <taxon>Bacillati</taxon>
        <taxon>Bacillota</taxon>
        <taxon>Clostridia</taxon>
        <taxon>Peptostreptococcales</taxon>
        <taxon>Filifactoraceae</taxon>
        <taxon>Filifactor</taxon>
    </lineage>
</organism>
<dbReference type="EMBL" id="CP002390">
    <property type="protein sequence ID" value="EFE29005.1"/>
    <property type="molecule type" value="Genomic_DNA"/>
</dbReference>
<evidence type="ECO:0000313" key="2">
    <source>
        <dbReference type="EMBL" id="EFE29005.1"/>
    </source>
</evidence>
<keyword evidence="1" id="KW-0732">Signal</keyword>
<dbReference type="PROSITE" id="PS51257">
    <property type="entry name" value="PROKAR_LIPOPROTEIN"/>
    <property type="match status" value="1"/>
</dbReference>
<sequence length="210" mass="23987">MNKVLKKGILITLMSTITLSCFSACFPTPQKSRNNEVNGIQLQAEVSKDERIPIIRTMTLEDYQSKDEAEKEKLHDSLFGNVEGDIPCVHLLYDNTIRFRVMKDGTAIATEKPIKVEIMPELTYEDEDKTPIVVTKTLQADTNNTYTLPLKHYRTQYETYFVDMYLYTLYYSVDGVDYISLLASSMSNLPDDKTPFDSEPLEVPISAETE</sequence>
<dbReference type="AlphaFoldDB" id="D6GQF2"/>